<dbReference type="AlphaFoldDB" id="A0A8J4UNJ0"/>
<dbReference type="EMBL" id="QNUK01000088">
    <property type="protein sequence ID" value="KAF5902577.1"/>
    <property type="molecule type" value="Genomic_DNA"/>
</dbReference>
<protein>
    <submittedName>
        <fullName evidence="1">Alpha-mannosidase</fullName>
    </submittedName>
</protein>
<comment type="caution">
    <text evidence="1">The sequence shown here is derived from an EMBL/GenBank/DDBJ whole genome shotgun (WGS) entry which is preliminary data.</text>
</comment>
<dbReference type="PROSITE" id="PS51257">
    <property type="entry name" value="PROKAR_LIPOPROTEIN"/>
    <property type="match status" value="1"/>
</dbReference>
<proteinExistence type="predicted"/>
<sequence length="72" mass="8220">MRADAGDPEAYFASHGFLRAWYQLAVMSGCLYRALHQGTWCFQLANIFQSSPSTHTVARHAHLDHWQIITET</sequence>
<accession>A0A8J4UNJ0</accession>
<evidence type="ECO:0000313" key="2">
    <source>
        <dbReference type="Proteomes" id="UP000727407"/>
    </source>
</evidence>
<keyword evidence="2" id="KW-1185">Reference proteome</keyword>
<dbReference type="Proteomes" id="UP000727407">
    <property type="component" value="Unassembled WGS sequence"/>
</dbReference>
<organism evidence="1 2">
    <name type="scientific">Clarias magur</name>
    <name type="common">Asian catfish</name>
    <name type="synonym">Macropteronotus magur</name>
    <dbReference type="NCBI Taxonomy" id="1594786"/>
    <lineage>
        <taxon>Eukaryota</taxon>
        <taxon>Metazoa</taxon>
        <taxon>Chordata</taxon>
        <taxon>Craniata</taxon>
        <taxon>Vertebrata</taxon>
        <taxon>Euteleostomi</taxon>
        <taxon>Actinopterygii</taxon>
        <taxon>Neopterygii</taxon>
        <taxon>Teleostei</taxon>
        <taxon>Ostariophysi</taxon>
        <taxon>Siluriformes</taxon>
        <taxon>Clariidae</taxon>
        <taxon>Clarias</taxon>
    </lineage>
</organism>
<gene>
    <name evidence="1" type="primary">lysS</name>
    <name evidence="1" type="ORF">DAT39_007765</name>
</gene>
<reference evidence="1" key="1">
    <citation type="submission" date="2020-07" db="EMBL/GenBank/DDBJ databases">
        <title>Clarias magur genome sequencing, assembly and annotation.</title>
        <authorList>
            <person name="Kushwaha B."/>
            <person name="Kumar R."/>
            <person name="Das P."/>
            <person name="Joshi C.G."/>
            <person name="Kumar D."/>
            <person name="Nagpure N.S."/>
            <person name="Pandey M."/>
            <person name="Agarwal S."/>
            <person name="Srivastava S."/>
            <person name="Singh M."/>
            <person name="Sahoo L."/>
            <person name="Jayasankar P."/>
            <person name="Meher P.K."/>
            <person name="Koringa P.G."/>
            <person name="Iquebal M.A."/>
            <person name="Das S.P."/>
            <person name="Bit A."/>
            <person name="Patnaik S."/>
            <person name="Patel N."/>
            <person name="Shah T.M."/>
            <person name="Hinsu A."/>
            <person name="Jena J.K."/>
        </authorList>
    </citation>
    <scope>NUCLEOTIDE SEQUENCE</scope>
    <source>
        <strain evidence="1">CIFAMagur01</strain>
        <tissue evidence="1">Testis</tissue>
    </source>
</reference>
<evidence type="ECO:0000313" key="1">
    <source>
        <dbReference type="EMBL" id="KAF5902577.1"/>
    </source>
</evidence>
<name>A0A8J4UNJ0_CLAMG</name>